<keyword evidence="8" id="KW-0472">Membrane</keyword>
<evidence type="ECO:0000256" key="3">
    <source>
        <dbReference type="ARBA" id="ARBA00022496"/>
    </source>
</evidence>
<keyword evidence="5" id="KW-0067">ATP-binding</keyword>
<keyword evidence="2" id="KW-1003">Cell membrane</keyword>
<evidence type="ECO:0000256" key="6">
    <source>
        <dbReference type="ARBA" id="ARBA00023004"/>
    </source>
</evidence>
<dbReference type="CDD" id="cd03259">
    <property type="entry name" value="ABC_Carb_Solutes_like"/>
    <property type="match status" value="1"/>
</dbReference>
<protein>
    <submittedName>
        <fullName evidence="10">ABC transporter</fullName>
    </submittedName>
</protein>
<dbReference type="InterPro" id="IPR050093">
    <property type="entry name" value="ABC_SmlMolc_Importer"/>
</dbReference>
<dbReference type="SMART" id="SM00382">
    <property type="entry name" value="AAA"/>
    <property type="match status" value="1"/>
</dbReference>
<evidence type="ECO:0000256" key="8">
    <source>
        <dbReference type="ARBA" id="ARBA00023136"/>
    </source>
</evidence>
<name>A0ABN6YV51_9MICO</name>
<proteinExistence type="predicted"/>
<dbReference type="RefSeq" id="WP_289231565.1">
    <property type="nucleotide sequence ID" value="NZ_AP027735.1"/>
</dbReference>
<evidence type="ECO:0000256" key="7">
    <source>
        <dbReference type="ARBA" id="ARBA00023065"/>
    </source>
</evidence>
<dbReference type="SUPFAM" id="SSF52540">
    <property type="entry name" value="P-loop containing nucleoside triphosphate hydrolases"/>
    <property type="match status" value="1"/>
</dbReference>
<reference evidence="10" key="1">
    <citation type="journal article" date="2014" name="Int. J. Syst. Evol. Microbiol.">
        <title>Complete genome of a new Firmicutes species belonging to the dominant human colonic microbiota ('Ruminococcus bicirculans') reveals two chromosomes and a selective capacity to utilize plant glucans.</title>
        <authorList>
            <consortium name="NISC Comparative Sequencing Program"/>
            <person name="Wegmann U."/>
            <person name="Louis P."/>
            <person name="Goesmann A."/>
            <person name="Henrissat B."/>
            <person name="Duncan S.H."/>
            <person name="Flint H.J."/>
        </authorList>
    </citation>
    <scope>NUCLEOTIDE SEQUENCE</scope>
    <source>
        <strain evidence="10">NBRC 110608</strain>
    </source>
</reference>
<reference evidence="10" key="2">
    <citation type="submission" date="2023-02" db="EMBL/GenBank/DDBJ databases">
        <authorList>
            <person name="Sun Q."/>
            <person name="Mori K."/>
        </authorList>
    </citation>
    <scope>NUCLEOTIDE SEQUENCE</scope>
    <source>
        <strain evidence="10">NBRC 110608</strain>
    </source>
</reference>
<organism evidence="10">
    <name type="scientific">Barrientosiimonas endolithica</name>
    <dbReference type="NCBI Taxonomy" id="1535208"/>
    <lineage>
        <taxon>Bacteria</taxon>
        <taxon>Bacillati</taxon>
        <taxon>Actinomycetota</taxon>
        <taxon>Actinomycetes</taxon>
        <taxon>Micrococcales</taxon>
        <taxon>Dermacoccaceae</taxon>
        <taxon>Barrientosiimonas</taxon>
    </lineage>
</organism>
<dbReference type="InterPro" id="IPR017871">
    <property type="entry name" value="ABC_transporter-like_CS"/>
</dbReference>
<keyword evidence="6" id="KW-0408">Iron</keyword>
<feature type="domain" description="ABC transporter" evidence="9">
    <location>
        <begin position="15"/>
        <end position="245"/>
    </location>
</feature>
<evidence type="ECO:0000256" key="2">
    <source>
        <dbReference type="ARBA" id="ARBA00022475"/>
    </source>
</evidence>
<keyword evidence="4" id="KW-0547">Nucleotide-binding</keyword>
<keyword evidence="7" id="KW-0406">Ion transport</keyword>
<dbReference type="PROSITE" id="PS00211">
    <property type="entry name" value="ABC_TRANSPORTER_1"/>
    <property type="match status" value="1"/>
</dbReference>
<dbReference type="PROSITE" id="PS50893">
    <property type="entry name" value="ABC_TRANSPORTER_2"/>
    <property type="match status" value="1"/>
</dbReference>
<evidence type="ECO:0000256" key="4">
    <source>
        <dbReference type="ARBA" id="ARBA00022741"/>
    </source>
</evidence>
<evidence type="ECO:0000256" key="1">
    <source>
        <dbReference type="ARBA" id="ARBA00022448"/>
    </source>
</evidence>
<dbReference type="InterPro" id="IPR027417">
    <property type="entry name" value="P-loop_NTPase"/>
</dbReference>
<evidence type="ECO:0000256" key="5">
    <source>
        <dbReference type="ARBA" id="ARBA00022840"/>
    </source>
</evidence>
<evidence type="ECO:0000313" key="10">
    <source>
        <dbReference type="EMBL" id="BDZ59645.1"/>
    </source>
</evidence>
<dbReference type="PANTHER" id="PTHR42781">
    <property type="entry name" value="SPERMIDINE/PUTRESCINE IMPORT ATP-BINDING PROTEIN POTA"/>
    <property type="match status" value="1"/>
</dbReference>
<gene>
    <name evidence="10" type="ORF">GCM10025872_33020</name>
</gene>
<dbReference type="Pfam" id="PF00005">
    <property type="entry name" value="ABC_tran"/>
    <property type="match status" value="1"/>
</dbReference>
<dbReference type="PANTHER" id="PTHR42781:SF4">
    <property type="entry name" value="SPERMIDINE_PUTRESCINE IMPORT ATP-BINDING PROTEIN POTA"/>
    <property type="match status" value="1"/>
</dbReference>
<dbReference type="Gene3D" id="3.40.50.300">
    <property type="entry name" value="P-loop containing nucleotide triphosphate hydrolases"/>
    <property type="match status" value="1"/>
</dbReference>
<dbReference type="InterPro" id="IPR003593">
    <property type="entry name" value="AAA+_ATPase"/>
</dbReference>
<keyword evidence="3" id="KW-0410">Iron transport</keyword>
<dbReference type="InterPro" id="IPR003439">
    <property type="entry name" value="ABC_transporter-like_ATP-bd"/>
</dbReference>
<keyword evidence="1" id="KW-0813">Transport</keyword>
<sequence>MSDVDASSARPGASLQVDGVTVRFERTAAVDDVSLRLEPGRVLAVLGPSGSGKSTLLRVVAGLQRPDSGRVIIGGDDVTDVPTHRRRVALMFQDGQLFPHQDVAGNVAYALRRQGLSRAEAAGRVGELLELVGLPGMERRRPGTLSGGQQQRVALARALAARPRLLLLDEPLSALDRALRDRLGADLRQILTTSGTTAMLVTHDHDEAFTLADRMAVMSHGRIVQEGPTADVWRAPADEQIAEFLGFSTVLEGEAAARLVPGVARLALRPQALRRADDGEHLATVLGAALGADVVRLRVRLADGVEADAVAELGEPLPEPGESVRLRLVPAAAAPLPG</sequence>
<evidence type="ECO:0000259" key="9">
    <source>
        <dbReference type="PROSITE" id="PS50893"/>
    </source>
</evidence>
<dbReference type="EMBL" id="AP027735">
    <property type="protein sequence ID" value="BDZ59645.1"/>
    <property type="molecule type" value="Genomic_DNA"/>
</dbReference>
<accession>A0ABN6YV51</accession>
<dbReference type="InterPro" id="IPR015853">
    <property type="entry name" value="ABC_transpr_FbpC"/>
</dbReference>